<protein>
    <submittedName>
        <fullName evidence="1">Uncharacterized protein</fullName>
    </submittedName>
</protein>
<name>A0A099NQS7_PICKU</name>
<evidence type="ECO:0000313" key="1">
    <source>
        <dbReference type="EMBL" id="KGK34880.1"/>
    </source>
</evidence>
<evidence type="ECO:0000313" key="2">
    <source>
        <dbReference type="Proteomes" id="UP000029867"/>
    </source>
</evidence>
<organism evidence="1 2">
    <name type="scientific">Pichia kudriavzevii</name>
    <name type="common">Yeast</name>
    <name type="synonym">Issatchenkia orientalis</name>
    <dbReference type="NCBI Taxonomy" id="4909"/>
    <lineage>
        <taxon>Eukaryota</taxon>
        <taxon>Fungi</taxon>
        <taxon>Dikarya</taxon>
        <taxon>Ascomycota</taxon>
        <taxon>Saccharomycotina</taxon>
        <taxon>Pichiomycetes</taxon>
        <taxon>Pichiales</taxon>
        <taxon>Pichiaceae</taxon>
        <taxon>Pichia</taxon>
    </lineage>
</organism>
<proteinExistence type="predicted"/>
<dbReference type="AlphaFoldDB" id="A0A099NQS7"/>
<reference evidence="2" key="1">
    <citation type="journal article" date="2014" name="Microb. Cell Fact.">
        <title>Exploiting Issatchenkia orientalis SD108 for succinic acid production.</title>
        <authorList>
            <person name="Xiao H."/>
            <person name="Shao Z."/>
            <person name="Jiang Y."/>
            <person name="Dole S."/>
            <person name="Zhao H."/>
        </authorList>
    </citation>
    <scope>NUCLEOTIDE SEQUENCE [LARGE SCALE GENOMIC DNA]</scope>
    <source>
        <strain evidence="2">SD108</strain>
    </source>
</reference>
<accession>A0A099NQS7</accession>
<dbReference type="HOGENOM" id="CLU_1855549_0_0_1"/>
<sequence length="138" mass="14911">MFCIERPTPEEAQVSLVGLSPDTRRLVTSPETVSQLSEMGVTVAVRGSASKGDLHLYMEGSAVGVDRGVVFIRREVSRSLEEANGVTRKGGIGEISGGFEGISQFQGFDAGQRDIVNNEHIYKHPALVAGRYRSAFIN</sequence>
<comment type="caution">
    <text evidence="1">The sequence shown here is derived from an EMBL/GenBank/DDBJ whole genome shotgun (WGS) entry which is preliminary data.</text>
</comment>
<dbReference type="Proteomes" id="UP000029867">
    <property type="component" value="Unassembled WGS sequence"/>
</dbReference>
<dbReference type="EMBL" id="JQFK01001191">
    <property type="protein sequence ID" value="KGK34880.1"/>
    <property type="molecule type" value="Genomic_DNA"/>
</dbReference>
<gene>
    <name evidence="1" type="ORF">JL09_g5971</name>
</gene>
<dbReference type="VEuPathDB" id="FungiDB:C5L36_0A00580"/>